<protein>
    <submittedName>
        <fullName evidence="4">Glycosyltransferase family 4 protein</fullName>
    </submittedName>
</protein>
<dbReference type="Pfam" id="PF00534">
    <property type="entry name" value="Glycos_transf_1"/>
    <property type="match status" value="1"/>
</dbReference>
<dbReference type="InterPro" id="IPR028098">
    <property type="entry name" value="Glyco_trans_4-like_N"/>
</dbReference>
<name>A0A6H2C6D1_DOLFA</name>
<dbReference type="PANTHER" id="PTHR46401:SF2">
    <property type="entry name" value="GLYCOSYLTRANSFERASE WBBK-RELATED"/>
    <property type="match status" value="1"/>
</dbReference>
<dbReference type="KEGG" id="dfs:HGD76_23800"/>
<gene>
    <name evidence="4" type="ORF">HGD76_23800</name>
</gene>
<dbReference type="Gene3D" id="3.40.50.2000">
    <property type="entry name" value="Glycogen Phosphorylase B"/>
    <property type="match status" value="2"/>
</dbReference>
<sequence length="375" mass="42696">MHILIAALHRPTKPTGVCRHAANLAQCLADTPEVSKVTLIVGTWQKDYFEQFFHSPKIQLITVDVKNSSLARNIWFLFGLPKLVKHLNPDIVHLSFPFPFLRPLFPCPIVSTIHDLYPYEKPEVFGYPNVIFNRLFLKQCIEHSDGLTCVSKSTLSSLKSYFPKTQTLKPIAVIYNYVDFSNIVAEPHHNLDISDHDSFLLCVAQHRKNKNIDLLIQSFSFLKKNGYLKDETKLIVVGSTGPETESLVNQIQHLSLQNQVLLIHAIKDHELCWLYQKCEIFVAASSQEGFCLPLAEALYFSCQVVCSDIPIFREIGSSSCCYFDVERDTVKNLSQAIISTLEQPVNRTANDLQFSKLDVANQYLKFYSTFSFISQ</sequence>
<organism evidence="4 5">
    <name type="scientific">Dolichospermum flos-aquae CCAP 1403/13F</name>
    <dbReference type="NCBI Taxonomy" id="315271"/>
    <lineage>
        <taxon>Bacteria</taxon>
        <taxon>Bacillati</taxon>
        <taxon>Cyanobacteriota</taxon>
        <taxon>Cyanophyceae</taxon>
        <taxon>Nostocales</taxon>
        <taxon>Aphanizomenonaceae</taxon>
        <taxon>Dolichospermum</taxon>
    </lineage>
</organism>
<evidence type="ECO:0000256" key="1">
    <source>
        <dbReference type="ARBA" id="ARBA00022679"/>
    </source>
</evidence>
<proteinExistence type="predicted"/>
<feature type="domain" description="Glycosyl transferase family 1" evidence="2">
    <location>
        <begin position="191"/>
        <end position="344"/>
    </location>
</feature>
<dbReference type="GO" id="GO:0016757">
    <property type="term" value="F:glycosyltransferase activity"/>
    <property type="evidence" value="ECO:0007669"/>
    <property type="project" value="InterPro"/>
</dbReference>
<reference evidence="4 5" key="1">
    <citation type="submission" date="2020-04" db="EMBL/GenBank/DDBJ databases">
        <title>Genome-Wide Identification of 5-Methylcytosine Sites in Bacterial Genomes By High-Throughput Sequencing of MspJI Restriction Fragments.</title>
        <authorList>
            <person name="Wu V."/>
        </authorList>
    </citation>
    <scope>NUCLEOTIDE SEQUENCE [LARGE SCALE GENOMIC DNA]</scope>
    <source>
        <strain evidence="4 5">CCAP 1403/13f</strain>
    </source>
</reference>
<keyword evidence="1 4" id="KW-0808">Transferase</keyword>
<dbReference type="RefSeq" id="WP_168697231.1">
    <property type="nucleotide sequence ID" value="NZ_CP051206.1"/>
</dbReference>
<evidence type="ECO:0000313" key="5">
    <source>
        <dbReference type="Proteomes" id="UP000502433"/>
    </source>
</evidence>
<dbReference type="Proteomes" id="UP000502433">
    <property type="component" value="Chromosome"/>
</dbReference>
<dbReference type="InterPro" id="IPR001296">
    <property type="entry name" value="Glyco_trans_1"/>
</dbReference>
<dbReference type="AlphaFoldDB" id="A0A6H2C6D1"/>
<dbReference type="Pfam" id="PF13439">
    <property type="entry name" value="Glyco_transf_4"/>
    <property type="match status" value="1"/>
</dbReference>
<evidence type="ECO:0000259" key="3">
    <source>
        <dbReference type="Pfam" id="PF13439"/>
    </source>
</evidence>
<evidence type="ECO:0000259" key="2">
    <source>
        <dbReference type="Pfam" id="PF00534"/>
    </source>
</evidence>
<dbReference type="PANTHER" id="PTHR46401">
    <property type="entry name" value="GLYCOSYLTRANSFERASE WBBK-RELATED"/>
    <property type="match status" value="1"/>
</dbReference>
<feature type="domain" description="Glycosyltransferase subfamily 4-like N-terminal" evidence="3">
    <location>
        <begin position="16"/>
        <end position="180"/>
    </location>
</feature>
<reference evidence="4 5" key="2">
    <citation type="submission" date="2020-04" db="EMBL/GenBank/DDBJ databases">
        <authorList>
            <person name="Fomenkov A."/>
            <person name="Anton B.P."/>
            <person name="Roberts R.J."/>
        </authorList>
    </citation>
    <scope>NUCLEOTIDE SEQUENCE [LARGE SCALE GENOMIC DNA]</scope>
    <source>
        <strain evidence="4 5">CCAP 1403/13f</strain>
    </source>
</reference>
<dbReference type="EMBL" id="CP051206">
    <property type="protein sequence ID" value="QJB46756.1"/>
    <property type="molecule type" value="Genomic_DNA"/>
</dbReference>
<accession>A0A6H2C6D1</accession>
<dbReference type="GO" id="GO:0009103">
    <property type="term" value="P:lipopolysaccharide biosynthetic process"/>
    <property type="evidence" value="ECO:0007669"/>
    <property type="project" value="TreeGrafter"/>
</dbReference>
<dbReference type="SUPFAM" id="SSF53756">
    <property type="entry name" value="UDP-Glycosyltransferase/glycogen phosphorylase"/>
    <property type="match status" value="1"/>
</dbReference>
<dbReference type="CDD" id="cd03809">
    <property type="entry name" value="GT4_MtfB-like"/>
    <property type="match status" value="1"/>
</dbReference>
<evidence type="ECO:0000313" key="4">
    <source>
        <dbReference type="EMBL" id="QJB46756.1"/>
    </source>
</evidence>